<proteinExistence type="predicted"/>
<protein>
    <recommendedName>
        <fullName evidence="1">Helitron helicase-like domain-containing protein</fullName>
    </recommendedName>
</protein>
<gene>
    <name evidence="2" type="ORF">CEUSTIGMA_g9626.t1</name>
</gene>
<dbReference type="InterPro" id="IPR025476">
    <property type="entry name" value="Helitron_helicase-like"/>
</dbReference>
<sequence length="328" mass="37201">MFQLRQSVVTVNSIYDRALESEMAQLRREKPHSSDADDIMAHITKYKIPGNVSGSPSWFRERLANLLAVVDKHGMPNLFLTLTADEHSETRWPEIEGIEEILKNFSTEFTWKDAPVEMSKLFCDRIKGFMDTYVLCDHLPGPGSTQLACSHHARWSLAENDKYKAGNEVSGCMPGILDEYNQTWVVPDMFKDILTKEDRPGTRGRFDIQVDDLPDEVQEWVSDEGFHELHTGCVGARVMITDNMPNKPECVNGALGVVTKVELKDSQVFKIQVRLEATSTRINITRSNEANMSFCGKTYYKRAFPLTLAYAITGNKVLSTTYNNDDFK</sequence>
<evidence type="ECO:0000259" key="1">
    <source>
        <dbReference type="Pfam" id="PF14214"/>
    </source>
</evidence>
<dbReference type="Pfam" id="PF14214">
    <property type="entry name" value="Helitron_like_N"/>
    <property type="match status" value="1"/>
</dbReference>
<organism evidence="2 3">
    <name type="scientific">Chlamydomonas eustigma</name>
    <dbReference type="NCBI Taxonomy" id="1157962"/>
    <lineage>
        <taxon>Eukaryota</taxon>
        <taxon>Viridiplantae</taxon>
        <taxon>Chlorophyta</taxon>
        <taxon>core chlorophytes</taxon>
        <taxon>Chlorophyceae</taxon>
        <taxon>CS clade</taxon>
        <taxon>Chlamydomonadales</taxon>
        <taxon>Chlamydomonadaceae</taxon>
        <taxon>Chlamydomonas</taxon>
    </lineage>
</organism>
<feature type="domain" description="Helitron helicase-like" evidence="1">
    <location>
        <begin position="13"/>
        <end position="134"/>
    </location>
</feature>
<dbReference type="AlphaFoldDB" id="A0A250XGJ7"/>
<reference evidence="2 3" key="1">
    <citation type="submission" date="2017-08" db="EMBL/GenBank/DDBJ databases">
        <title>Acidophilic green algal genome provides insights into adaptation to an acidic environment.</title>
        <authorList>
            <person name="Hirooka S."/>
            <person name="Hirose Y."/>
            <person name="Kanesaki Y."/>
            <person name="Higuchi S."/>
            <person name="Fujiwara T."/>
            <person name="Onuma R."/>
            <person name="Era A."/>
            <person name="Ohbayashi R."/>
            <person name="Uzuka A."/>
            <person name="Nozaki H."/>
            <person name="Yoshikawa H."/>
            <person name="Miyagishima S.Y."/>
        </authorList>
    </citation>
    <scope>NUCLEOTIDE SEQUENCE [LARGE SCALE GENOMIC DNA]</scope>
    <source>
        <strain evidence="2 3">NIES-2499</strain>
    </source>
</reference>
<dbReference type="EMBL" id="BEGY01000076">
    <property type="protein sequence ID" value="GAX82198.1"/>
    <property type="molecule type" value="Genomic_DNA"/>
</dbReference>
<dbReference type="OrthoDB" id="560594at2759"/>
<evidence type="ECO:0000313" key="3">
    <source>
        <dbReference type="Proteomes" id="UP000232323"/>
    </source>
</evidence>
<accession>A0A250XGJ7</accession>
<name>A0A250XGJ7_9CHLO</name>
<keyword evidence="3" id="KW-1185">Reference proteome</keyword>
<dbReference type="Proteomes" id="UP000232323">
    <property type="component" value="Unassembled WGS sequence"/>
</dbReference>
<evidence type="ECO:0000313" key="2">
    <source>
        <dbReference type="EMBL" id="GAX82198.1"/>
    </source>
</evidence>
<comment type="caution">
    <text evidence="2">The sequence shown here is derived from an EMBL/GenBank/DDBJ whole genome shotgun (WGS) entry which is preliminary data.</text>
</comment>